<dbReference type="Pfam" id="PF02875">
    <property type="entry name" value="Mur_ligase_C"/>
    <property type="match status" value="1"/>
</dbReference>
<dbReference type="SUPFAM" id="SSF53623">
    <property type="entry name" value="MurD-like peptide ligases, catalytic domain"/>
    <property type="match status" value="1"/>
</dbReference>
<dbReference type="GO" id="GO:0004326">
    <property type="term" value="F:tetrahydrofolylpolyglutamate synthase activity"/>
    <property type="evidence" value="ECO:0007669"/>
    <property type="project" value="UniProtKB-EC"/>
</dbReference>
<evidence type="ECO:0000256" key="8">
    <source>
        <dbReference type="ARBA" id="ARBA00013025"/>
    </source>
</evidence>
<dbReference type="EMBL" id="QPGA01000017">
    <property type="protein sequence ID" value="RDE50583.1"/>
    <property type="molecule type" value="Genomic_DNA"/>
</dbReference>
<dbReference type="NCBIfam" id="NF008101">
    <property type="entry name" value="PRK10846.1"/>
    <property type="match status" value="1"/>
</dbReference>
<proteinExistence type="inferred from homology"/>
<dbReference type="AlphaFoldDB" id="A0A369XKC2"/>
<dbReference type="PANTHER" id="PTHR11136:SF0">
    <property type="entry name" value="DIHYDROFOLATE SYNTHETASE-RELATED"/>
    <property type="match status" value="1"/>
</dbReference>
<comment type="pathway">
    <text evidence="4">Cofactor biosynthesis; tetrahydrofolylpolyglutamate biosynthesis.</text>
</comment>
<comment type="catalytic activity">
    <reaction evidence="22">
        <text>7,8-dihydropteroate + L-glutamate + ATP = 7,8-dihydrofolate + ADP + phosphate + H(+)</text>
        <dbReference type="Rhea" id="RHEA:23584"/>
        <dbReference type="ChEBI" id="CHEBI:15378"/>
        <dbReference type="ChEBI" id="CHEBI:17839"/>
        <dbReference type="ChEBI" id="CHEBI:29985"/>
        <dbReference type="ChEBI" id="CHEBI:30616"/>
        <dbReference type="ChEBI" id="CHEBI:43474"/>
        <dbReference type="ChEBI" id="CHEBI:57451"/>
        <dbReference type="ChEBI" id="CHEBI:456216"/>
        <dbReference type="EC" id="6.3.2.12"/>
    </reaction>
</comment>
<evidence type="ECO:0000256" key="12">
    <source>
        <dbReference type="ARBA" id="ARBA00022741"/>
    </source>
</evidence>
<protein>
    <recommendedName>
        <fullName evidence="9">Dihydrofolate synthase/folylpolyglutamate synthase</fullName>
        <ecNumber evidence="7">6.3.2.12</ecNumber>
        <ecNumber evidence="8">6.3.2.17</ecNumber>
    </recommendedName>
    <alternativeName>
        <fullName evidence="18">Folylpoly-gamma-glutamate synthetase-dihydrofolate synthetase</fullName>
    </alternativeName>
    <alternativeName>
        <fullName evidence="16">Folylpolyglutamate synthetase</fullName>
    </alternativeName>
    <alternativeName>
        <fullName evidence="17">Tetrahydrofolylpolyglutamate synthase</fullName>
    </alternativeName>
</protein>
<dbReference type="InterPro" id="IPR004101">
    <property type="entry name" value="Mur_ligase_C"/>
</dbReference>
<comment type="catalytic activity">
    <reaction evidence="20">
        <text>10-formyltetrahydrofolyl-(gamma-L-Glu)(n) + L-glutamate + ATP = 10-formyltetrahydrofolyl-(gamma-L-Glu)(n+1) + ADP + phosphate + H(+)</text>
        <dbReference type="Rhea" id="RHEA:51904"/>
        <dbReference type="Rhea" id="RHEA-COMP:13088"/>
        <dbReference type="Rhea" id="RHEA-COMP:14300"/>
        <dbReference type="ChEBI" id="CHEBI:15378"/>
        <dbReference type="ChEBI" id="CHEBI:29985"/>
        <dbReference type="ChEBI" id="CHEBI:30616"/>
        <dbReference type="ChEBI" id="CHEBI:43474"/>
        <dbReference type="ChEBI" id="CHEBI:134413"/>
        <dbReference type="ChEBI" id="CHEBI:456216"/>
        <dbReference type="EC" id="6.3.2.17"/>
    </reaction>
</comment>
<evidence type="ECO:0000256" key="1">
    <source>
        <dbReference type="ARBA" id="ARBA00001946"/>
    </source>
</evidence>
<dbReference type="GO" id="GO:0046654">
    <property type="term" value="P:tetrahydrofolate biosynthetic process"/>
    <property type="evidence" value="ECO:0007669"/>
    <property type="project" value="UniProtKB-UniPathway"/>
</dbReference>
<evidence type="ECO:0000259" key="25">
    <source>
        <dbReference type="Pfam" id="PF08245"/>
    </source>
</evidence>
<evidence type="ECO:0000256" key="2">
    <source>
        <dbReference type="ARBA" id="ARBA00002714"/>
    </source>
</evidence>
<keyword evidence="12 23" id="KW-0547">Nucleotide-binding</keyword>
<dbReference type="PIRSF" id="PIRSF001563">
    <property type="entry name" value="Folylpolyglu_synth"/>
    <property type="match status" value="1"/>
</dbReference>
<evidence type="ECO:0000256" key="22">
    <source>
        <dbReference type="ARBA" id="ARBA00049161"/>
    </source>
</evidence>
<evidence type="ECO:0000256" key="14">
    <source>
        <dbReference type="ARBA" id="ARBA00022842"/>
    </source>
</evidence>
<comment type="subunit">
    <text evidence="6">Monomer.</text>
</comment>
<dbReference type="InterPro" id="IPR001645">
    <property type="entry name" value="Folylpolyglutamate_synth"/>
</dbReference>
<keyword evidence="11" id="KW-0479">Metal-binding</keyword>
<evidence type="ECO:0000256" key="10">
    <source>
        <dbReference type="ARBA" id="ARBA00022598"/>
    </source>
</evidence>
<comment type="catalytic activity">
    <reaction evidence="21">
        <text>(6R)-5,10-methylenetetrahydrofolyl-(gamma-L-Glu)(n) + L-glutamate + ATP = (6R)-5,10-methylenetetrahydrofolyl-(gamma-L-Glu)(n+1) + ADP + phosphate + H(+)</text>
        <dbReference type="Rhea" id="RHEA:51912"/>
        <dbReference type="Rhea" id="RHEA-COMP:13257"/>
        <dbReference type="Rhea" id="RHEA-COMP:13258"/>
        <dbReference type="ChEBI" id="CHEBI:15378"/>
        <dbReference type="ChEBI" id="CHEBI:29985"/>
        <dbReference type="ChEBI" id="CHEBI:30616"/>
        <dbReference type="ChEBI" id="CHEBI:43474"/>
        <dbReference type="ChEBI" id="CHEBI:136572"/>
        <dbReference type="ChEBI" id="CHEBI:456216"/>
        <dbReference type="EC" id="6.3.2.17"/>
    </reaction>
</comment>
<dbReference type="Gene3D" id="3.40.1190.10">
    <property type="entry name" value="Mur-like, catalytic domain"/>
    <property type="match status" value="1"/>
</dbReference>
<evidence type="ECO:0000256" key="11">
    <source>
        <dbReference type="ARBA" id="ARBA00022723"/>
    </source>
</evidence>
<comment type="function">
    <text evidence="2">Functions in two distinct reactions of the de novo folate biosynthetic pathway. Catalyzes the addition of a glutamate residue to dihydropteroate (7,8-dihydropteroate or H2Pte) to form dihydrofolate (7,8-dihydrofolate monoglutamate or H2Pte-Glu). Also catalyzes successive additions of L-glutamate to tetrahydrofolate or 10-formyltetrahydrofolate or 5,10-methylenetetrahydrofolate, leading to folylpolyglutamate derivatives.</text>
</comment>
<sequence>MSGRQGSTVPAVSPAVAPTSLAAWLAHLESLHPKGAAGIELGLERVLLVKEALGQQLRCPLITVAGTNGKGSTCAYLEAIYTFAGYRVGCYSSPHLLSYNERVRVAGRPVSDALLCAAFSKVEAARTACAEVALTYFEFGTLAALEVFAAQEVEVLILEVGLGGRLDAVNVYPPDCAVVTSIALDHTAWLGSTREAIGFEKAGIFRAGKPALCADPDPPASLIAQALAVGADLQLLGRDFGYFGDHTQWTFWGRRGLRRGGLANPGLRGRCQLRNACAALAAIESLKLRLPLSMSAVRRGLIELDLPGRFQVLPGRPAIVLDVAHNPQAVGELADNLAGMGFFARTLAVVGMLADKDLAGALAPLAGKIDHWLLADLDVPRGASAAALAAVVTASGLGGEIEGLPSPSQAFARCAKLAGENDRIAVFGSFYTVAAVMRSLQNGH</sequence>
<dbReference type="GO" id="GO:0005524">
    <property type="term" value="F:ATP binding"/>
    <property type="evidence" value="ECO:0007669"/>
    <property type="project" value="UniProtKB-KW"/>
</dbReference>
<evidence type="ECO:0000256" key="17">
    <source>
        <dbReference type="ARBA" id="ARBA00030592"/>
    </source>
</evidence>
<dbReference type="GO" id="GO:0005737">
    <property type="term" value="C:cytoplasm"/>
    <property type="evidence" value="ECO:0007669"/>
    <property type="project" value="TreeGrafter"/>
</dbReference>
<evidence type="ECO:0000256" key="3">
    <source>
        <dbReference type="ARBA" id="ARBA00004799"/>
    </source>
</evidence>
<evidence type="ECO:0000256" key="21">
    <source>
        <dbReference type="ARBA" id="ARBA00049035"/>
    </source>
</evidence>
<evidence type="ECO:0000256" key="9">
    <source>
        <dbReference type="ARBA" id="ARBA00019357"/>
    </source>
</evidence>
<dbReference type="UniPathway" id="UPA00077">
    <property type="reaction ID" value="UER00157"/>
</dbReference>
<evidence type="ECO:0000313" key="26">
    <source>
        <dbReference type="EMBL" id="RDE50583.1"/>
    </source>
</evidence>
<evidence type="ECO:0000256" key="19">
    <source>
        <dbReference type="ARBA" id="ARBA00047493"/>
    </source>
</evidence>
<name>A0A369XKC2_9PROT</name>
<evidence type="ECO:0000256" key="6">
    <source>
        <dbReference type="ARBA" id="ARBA00011245"/>
    </source>
</evidence>
<evidence type="ECO:0000256" key="18">
    <source>
        <dbReference type="ARBA" id="ARBA00032510"/>
    </source>
</evidence>
<evidence type="ECO:0000256" key="5">
    <source>
        <dbReference type="ARBA" id="ARBA00008276"/>
    </source>
</evidence>
<evidence type="ECO:0000256" key="20">
    <source>
        <dbReference type="ARBA" id="ARBA00047808"/>
    </source>
</evidence>
<dbReference type="GO" id="GO:0008841">
    <property type="term" value="F:dihydrofolate synthase activity"/>
    <property type="evidence" value="ECO:0007669"/>
    <property type="project" value="UniProtKB-EC"/>
</dbReference>
<dbReference type="Proteomes" id="UP000253831">
    <property type="component" value="Unassembled WGS sequence"/>
</dbReference>
<dbReference type="PANTHER" id="PTHR11136">
    <property type="entry name" value="FOLYLPOLYGLUTAMATE SYNTHASE-RELATED"/>
    <property type="match status" value="1"/>
</dbReference>
<dbReference type="GO" id="GO:0046872">
    <property type="term" value="F:metal ion binding"/>
    <property type="evidence" value="ECO:0007669"/>
    <property type="project" value="UniProtKB-KW"/>
</dbReference>
<accession>A0A369XKC2</accession>
<dbReference type="Pfam" id="PF08245">
    <property type="entry name" value="Mur_ligase_M"/>
    <property type="match status" value="1"/>
</dbReference>
<organism evidence="26 27">
    <name type="scientific">Candidatus Accumulibacter meliphilus</name>
    <dbReference type="NCBI Taxonomy" id="2211374"/>
    <lineage>
        <taxon>Bacteria</taxon>
        <taxon>Pseudomonadati</taxon>
        <taxon>Pseudomonadota</taxon>
        <taxon>Betaproteobacteria</taxon>
        <taxon>Candidatus Accumulibacter</taxon>
    </lineage>
</organism>
<evidence type="ECO:0000256" key="15">
    <source>
        <dbReference type="ARBA" id="ARBA00022909"/>
    </source>
</evidence>
<comment type="cofactor">
    <cofactor evidence="1">
        <name>Mg(2+)</name>
        <dbReference type="ChEBI" id="CHEBI:18420"/>
    </cofactor>
</comment>
<dbReference type="InterPro" id="IPR013221">
    <property type="entry name" value="Mur_ligase_cen"/>
</dbReference>
<evidence type="ECO:0000256" key="16">
    <source>
        <dbReference type="ARBA" id="ARBA00030048"/>
    </source>
</evidence>
<dbReference type="InterPro" id="IPR036565">
    <property type="entry name" value="Mur-like_cat_sf"/>
</dbReference>
<dbReference type="EC" id="6.3.2.12" evidence="7"/>
<dbReference type="SUPFAM" id="SSF53244">
    <property type="entry name" value="MurD-like peptide ligases, peptide-binding domain"/>
    <property type="match status" value="1"/>
</dbReference>
<dbReference type="FunFam" id="3.40.1190.10:FF:000004">
    <property type="entry name" value="Dihydrofolate synthase/folylpolyglutamate synthase"/>
    <property type="match status" value="1"/>
</dbReference>
<dbReference type="InterPro" id="IPR036615">
    <property type="entry name" value="Mur_ligase_C_dom_sf"/>
</dbReference>
<gene>
    <name evidence="26" type="ORF">DVS81_10450</name>
</gene>
<evidence type="ECO:0000313" key="27">
    <source>
        <dbReference type="Proteomes" id="UP000253831"/>
    </source>
</evidence>
<evidence type="ECO:0000259" key="24">
    <source>
        <dbReference type="Pfam" id="PF02875"/>
    </source>
</evidence>
<evidence type="ECO:0000256" key="4">
    <source>
        <dbReference type="ARBA" id="ARBA00005150"/>
    </source>
</evidence>
<keyword evidence="15" id="KW-0289">Folate biosynthesis</keyword>
<reference evidence="26 27" key="1">
    <citation type="submission" date="2018-05" db="EMBL/GenBank/DDBJ databases">
        <title>Integrated omic analyses show evidence that a Ca. Accumulibacter phosphatis strain performs denitrification under micro-aerobic conditions.</title>
        <authorList>
            <person name="Camejo P.Y."/>
            <person name="Katherine M.D."/>
            <person name="Daniel N.R."/>
        </authorList>
    </citation>
    <scope>NUCLEOTIDE SEQUENCE [LARGE SCALE GENOMIC DNA]</scope>
    <source>
        <strain evidence="26">UW-LDO-IC</strain>
    </source>
</reference>
<evidence type="ECO:0000256" key="13">
    <source>
        <dbReference type="ARBA" id="ARBA00022840"/>
    </source>
</evidence>
<dbReference type="GO" id="GO:0046656">
    <property type="term" value="P:folic acid biosynthetic process"/>
    <property type="evidence" value="ECO:0007669"/>
    <property type="project" value="UniProtKB-KW"/>
</dbReference>
<comment type="catalytic activity">
    <reaction evidence="19">
        <text>(6S)-5,6,7,8-tetrahydrofolyl-(gamma-L-Glu)(n) + L-glutamate + ATP = (6S)-5,6,7,8-tetrahydrofolyl-(gamma-L-Glu)(n+1) + ADP + phosphate + H(+)</text>
        <dbReference type="Rhea" id="RHEA:10580"/>
        <dbReference type="Rhea" id="RHEA-COMP:14738"/>
        <dbReference type="Rhea" id="RHEA-COMP:14740"/>
        <dbReference type="ChEBI" id="CHEBI:15378"/>
        <dbReference type="ChEBI" id="CHEBI:29985"/>
        <dbReference type="ChEBI" id="CHEBI:30616"/>
        <dbReference type="ChEBI" id="CHEBI:43474"/>
        <dbReference type="ChEBI" id="CHEBI:141005"/>
        <dbReference type="ChEBI" id="CHEBI:456216"/>
        <dbReference type="EC" id="6.3.2.17"/>
    </reaction>
</comment>
<dbReference type="NCBIfam" id="TIGR01499">
    <property type="entry name" value="folC"/>
    <property type="match status" value="1"/>
</dbReference>
<dbReference type="EC" id="6.3.2.17" evidence="8"/>
<keyword evidence="10 23" id="KW-0436">Ligase</keyword>
<comment type="similarity">
    <text evidence="5 23">Belongs to the folylpolyglutamate synthase family.</text>
</comment>
<keyword evidence="14" id="KW-0460">Magnesium</keyword>
<feature type="domain" description="Mur ligase central" evidence="25">
    <location>
        <begin position="64"/>
        <end position="207"/>
    </location>
</feature>
<evidence type="ECO:0000256" key="23">
    <source>
        <dbReference type="PIRNR" id="PIRNR001563"/>
    </source>
</evidence>
<feature type="domain" description="Mur ligase C-terminal" evidence="24">
    <location>
        <begin position="308"/>
        <end position="430"/>
    </location>
</feature>
<comment type="caution">
    <text evidence="26">The sequence shown here is derived from an EMBL/GenBank/DDBJ whole genome shotgun (WGS) entry which is preliminary data.</text>
</comment>
<dbReference type="Gene3D" id="3.90.190.20">
    <property type="entry name" value="Mur ligase, C-terminal domain"/>
    <property type="match status" value="1"/>
</dbReference>
<evidence type="ECO:0000256" key="7">
    <source>
        <dbReference type="ARBA" id="ARBA00013023"/>
    </source>
</evidence>
<keyword evidence="13 23" id="KW-0067">ATP-binding</keyword>
<comment type="pathway">
    <text evidence="3">Cofactor biosynthesis; tetrahydrofolate biosynthesis; 7,8-dihydrofolate from 2-amino-4-hydroxy-6-hydroxymethyl-7,8-dihydropteridine diphosphate and 4-aminobenzoate: step 2/2.</text>
</comment>